<dbReference type="EMBL" id="CP097885">
    <property type="protein sequence ID" value="URN40905.1"/>
    <property type="molecule type" value="Genomic_DNA"/>
</dbReference>
<proteinExistence type="predicted"/>
<evidence type="ECO:0000313" key="1">
    <source>
        <dbReference type="EMBL" id="URN40905.1"/>
    </source>
</evidence>
<sequence>MKDKEVKDTQVAKYTKSVILSADKLRWNRDVLAVLLEDKEYTLDEVEKIVDDFNKREVH</sequence>
<evidence type="ECO:0000313" key="2">
    <source>
        <dbReference type="Proteomes" id="UP001056218"/>
    </source>
</evidence>
<organism evidence="1 2">
    <name type="scientific">Peptoniphilus genitalis</name>
    <dbReference type="NCBI Taxonomy" id="3036303"/>
    <lineage>
        <taxon>Bacteria</taxon>
        <taxon>Bacillati</taxon>
        <taxon>Bacillota</taxon>
        <taxon>Tissierellia</taxon>
        <taxon>Tissierellales</taxon>
        <taxon>Peptoniphilaceae</taxon>
        <taxon>Peptoniphilus</taxon>
    </lineage>
</organism>
<protein>
    <submittedName>
        <fullName evidence="1">Uncharacterized protein</fullName>
    </submittedName>
</protein>
<keyword evidence="2" id="KW-1185">Reference proteome</keyword>
<accession>A0ABY4TNK1</accession>
<dbReference type="RefSeq" id="WP_250341716.1">
    <property type="nucleotide sequence ID" value="NZ_CP097885.1"/>
</dbReference>
<dbReference type="Proteomes" id="UP001056218">
    <property type="component" value="Chromosome"/>
</dbReference>
<reference evidence="1 2" key="1">
    <citation type="submission" date="2022-05" db="EMBL/GenBank/DDBJ databases">
        <title>Identification of Peptoniphilus vaginalis-like Bacteria, Peptoniphilus septimus sp. nov. from Blood Cultures in a Cervical Cancer Patient receiving Chemotherapy: Case and Implications.</title>
        <authorList>
            <person name="Zhan X.-Y."/>
        </authorList>
    </citation>
    <scope>NUCLEOTIDE SEQUENCE [LARGE SCALE GENOMIC DNA]</scope>
    <source>
        <strain evidence="1 2">SAHP1</strain>
    </source>
</reference>
<name>A0ABY4TNK1_9FIRM</name>
<gene>
    <name evidence="1" type="ORF">M9426_06520</name>
</gene>